<feature type="domain" description="Phosphoribosyltransferase" evidence="2">
    <location>
        <begin position="146"/>
        <end position="238"/>
    </location>
</feature>
<evidence type="ECO:0008006" key="6">
    <source>
        <dbReference type="Google" id="ProtNLM"/>
    </source>
</evidence>
<dbReference type="Proteomes" id="UP000075737">
    <property type="component" value="Unassembled WGS sequence"/>
</dbReference>
<dbReference type="Gene3D" id="3.40.50.2020">
    <property type="match status" value="1"/>
</dbReference>
<dbReference type="InterPro" id="IPR029057">
    <property type="entry name" value="PRTase-like"/>
</dbReference>
<dbReference type="STRING" id="520767.ATZ99_21550"/>
<keyword evidence="5" id="KW-1185">Reference proteome</keyword>
<feature type="domain" description="Double zinc ribbon" evidence="3">
    <location>
        <begin position="12"/>
        <end position="71"/>
    </location>
</feature>
<dbReference type="EMBL" id="LOHZ01000044">
    <property type="protein sequence ID" value="KYO64124.1"/>
    <property type="molecule type" value="Genomic_DNA"/>
</dbReference>
<dbReference type="CDD" id="cd06223">
    <property type="entry name" value="PRTases_typeI"/>
    <property type="match status" value="1"/>
</dbReference>
<comment type="similarity">
    <text evidence="1">Belongs to the ComF/GntX family.</text>
</comment>
<dbReference type="Pfam" id="PF00156">
    <property type="entry name" value="Pribosyltran"/>
    <property type="match status" value="1"/>
</dbReference>
<sequence length="239" mass="27228">MVDFLKKIAESFLNALYPVKINCTFCGKKIEKGIPVCGECLSKLEIISSPFCEKCGKPLYNDLSSYCYDCKRKKHYFEKARAYGVYEGVLKGLIHEFKYNKDRRFSAFFGEKLFEAYERSGFSDIDLIVPVPLHKKREEKRGFNQSLLLAKELGERAKIEVRDTLIRIRNTGHQTALPREKRDENVRDAFRINAGYPVEGKNVLLVDDVYTTGNTADECAKALLSGGARKVYVITLARG</sequence>
<dbReference type="AlphaFoldDB" id="A0A162M5L5"/>
<evidence type="ECO:0000313" key="5">
    <source>
        <dbReference type="Proteomes" id="UP000075737"/>
    </source>
</evidence>
<dbReference type="SUPFAM" id="SSF53271">
    <property type="entry name" value="PRTase-like"/>
    <property type="match status" value="1"/>
</dbReference>
<dbReference type="InterPro" id="IPR044005">
    <property type="entry name" value="DZR_2"/>
</dbReference>
<dbReference type="Pfam" id="PF18912">
    <property type="entry name" value="DZR_2"/>
    <property type="match status" value="1"/>
</dbReference>
<dbReference type="PANTHER" id="PTHR47505">
    <property type="entry name" value="DNA UTILIZATION PROTEIN YHGH"/>
    <property type="match status" value="1"/>
</dbReference>
<dbReference type="PANTHER" id="PTHR47505:SF1">
    <property type="entry name" value="DNA UTILIZATION PROTEIN YHGH"/>
    <property type="match status" value="1"/>
</dbReference>
<comment type="caution">
    <text evidence="4">The sequence shown here is derived from an EMBL/GenBank/DDBJ whole genome shotgun (WGS) entry which is preliminary data.</text>
</comment>
<dbReference type="InterPro" id="IPR051910">
    <property type="entry name" value="ComF/GntX_DNA_util-trans"/>
</dbReference>
<proteinExistence type="inferred from homology"/>
<organism evidence="4 5">
    <name type="scientific">Thermovenabulum gondwanense</name>
    <dbReference type="NCBI Taxonomy" id="520767"/>
    <lineage>
        <taxon>Bacteria</taxon>
        <taxon>Bacillati</taxon>
        <taxon>Bacillota</taxon>
        <taxon>Clostridia</taxon>
        <taxon>Thermosediminibacterales</taxon>
        <taxon>Thermosediminibacteraceae</taxon>
        <taxon>Thermovenabulum</taxon>
    </lineage>
</organism>
<accession>A0A162M5L5</accession>
<evidence type="ECO:0000259" key="3">
    <source>
        <dbReference type="Pfam" id="PF18912"/>
    </source>
</evidence>
<evidence type="ECO:0000259" key="2">
    <source>
        <dbReference type="Pfam" id="PF00156"/>
    </source>
</evidence>
<dbReference type="PATRIC" id="fig|520767.4.peg.2282"/>
<evidence type="ECO:0000256" key="1">
    <source>
        <dbReference type="ARBA" id="ARBA00008007"/>
    </source>
</evidence>
<reference evidence="4 5" key="1">
    <citation type="submission" date="2015-12" db="EMBL/GenBank/DDBJ databases">
        <title>Draft genome of Thermovenabulum gondwanense isolated from a red thermophilic microbial mat colonisisng an outflow channel of a bore well.</title>
        <authorList>
            <person name="Patel B.K."/>
        </authorList>
    </citation>
    <scope>NUCLEOTIDE SEQUENCE [LARGE SCALE GENOMIC DNA]</scope>
    <source>
        <strain evidence="4 5">R270</strain>
    </source>
</reference>
<dbReference type="RefSeq" id="WP_068749247.1">
    <property type="nucleotide sequence ID" value="NZ_LOHZ01000044.1"/>
</dbReference>
<dbReference type="InterPro" id="IPR000836">
    <property type="entry name" value="PRTase_dom"/>
</dbReference>
<evidence type="ECO:0000313" key="4">
    <source>
        <dbReference type="EMBL" id="KYO64124.1"/>
    </source>
</evidence>
<protein>
    <recommendedName>
        <fullName evidence="6">ComF family protein</fullName>
    </recommendedName>
</protein>
<name>A0A162M5L5_9FIRM</name>
<gene>
    <name evidence="4" type="ORF">ATZ99_21550</name>
</gene>